<dbReference type="Pfam" id="PF03968">
    <property type="entry name" value="LptD_N"/>
    <property type="match status" value="1"/>
</dbReference>
<dbReference type="InterPro" id="IPR050218">
    <property type="entry name" value="LptD"/>
</dbReference>
<accession>A0A0D6P4R4</accession>
<dbReference type="Proteomes" id="UP000032680">
    <property type="component" value="Unassembled WGS sequence"/>
</dbReference>
<comment type="function">
    <text evidence="4">Involved in the assembly of lipopolysaccharide (LPS) at the surface of the outer membrane.</text>
</comment>
<dbReference type="PANTHER" id="PTHR30189">
    <property type="entry name" value="LPS-ASSEMBLY PROTEIN"/>
    <property type="match status" value="1"/>
</dbReference>
<evidence type="ECO:0000313" key="8">
    <source>
        <dbReference type="Proteomes" id="UP000032680"/>
    </source>
</evidence>
<dbReference type="GO" id="GO:0043165">
    <property type="term" value="P:Gram-negative-bacterium-type cell outer membrane assembly"/>
    <property type="evidence" value="ECO:0007669"/>
    <property type="project" value="UniProtKB-UniRule"/>
</dbReference>
<comment type="subunit">
    <text evidence="4">Component of the lipopolysaccharide transport and assembly complex.</text>
</comment>
<comment type="similarity">
    <text evidence="4">Belongs to the LptD family.</text>
</comment>
<comment type="caution">
    <text evidence="4">Lacks conserved residue(s) required for the propagation of feature annotation.</text>
</comment>
<evidence type="ECO:0000259" key="6">
    <source>
        <dbReference type="Pfam" id="PF04453"/>
    </source>
</evidence>
<keyword evidence="3 4" id="KW-0998">Cell outer membrane</keyword>
<comment type="subcellular location">
    <subcellularLocation>
        <location evidence="4">Cell outer membrane</location>
    </subcellularLocation>
</comment>
<dbReference type="GO" id="GO:0015920">
    <property type="term" value="P:lipopolysaccharide transport"/>
    <property type="evidence" value="ECO:0007669"/>
    <property type="project" value="InterPro"/>
</dbReference>
<evidence type="ECO:0000256" key="2">
    <source>
        <dbReference type="ARBA" id="ARBA00023136"/>
    </source>
</evidence>
<sequence>MRRAVTDPDRPAAAAWRGFAALRRLAAGLVVMGGLLAGMAGSAQAQIGKALEQPKGSPVSKDQPVTFTADQVTYDRATGIVTATGNVDAWQGDHEVRADKVTFDRNTDVAAAIGHVVLLEPDGQVMFADYIELSQGMKDAVLRGMRAQLTQNGRLAANGARRTGGEVNELSRLVYSTCNVCMKDPSKPPLWQIRAYSGVQDVEHKRIEFYDATVDAFGIPVVYLPYFNTPDPSVQRASGIMIPVMGQASTVGAFFGLPYYGVLDDQSDITVTPLITTQQGGQVDADYRRRFNDGTMDVNLSAGQLDGQLQGSIFANGTFSWDDTWRYGFTFDRASSVNYLNDYNLGNYFGGIADILTSNLFVEGFGTGSYTKLDTTFYQSLDTSIAQTTLPIVLPRYEYSYFGQVDPLGGRVSLDTEDFNVLRNVGTNTQRADLILNYARPFTGLFGDMWNLQFHLVNAAYNATAFDQQPNYGPVSHLTAARTMPQMALDLRWPFMRTSTDWGSQILEPEAEVVVGPNMGNHQMLHYPNEDSLDLEFTDSNLFGWNRFPGIDMLEGGSRLNLAMHGAWYLNGTVVDALFGQSYSTEPLTMIPFSGLTGPVSDYVGHLSFAPSPFFNVTYRFRLDHNDFKSKMADVLAVVGKPVFNFNVGYIYTSNNPYTYYDQPPPGSSPLFYIPRNEATAGFDSRFGHYHLSAYVQRDLQTNQMVMLGAEAAWENECMILDTRFTRMYTEVNGFSGYEAVLFTITLKTIGAFGFHGA</sequence>
<feature type="domain" description="Organic solvent tolerance-like N-terminal" evidence="5">
    <location>
        <begin position="68"/>
        <end position="141"/>
    </location>
</feature>
<protein>
    <recommendedName>
        <fullName evidence="4">LPS-assembly protein LptD</fullName>
    </recommendedName>
</protein>
<dbReference type="InterPro" id="IPR007543">
    <property type="entry name" value="LptD_C"/>
</dbReference>
<dbReference type="GO" id="GO:0009279">
    <property type="term" value="C:cell outer membrane"/>
    <property type="evidence" value="ECO:0007669"/>
    <property type="project" value="UniProtKB-SubCell"/>
</dbReference>
<dbReference type="RefSeq" id="WP_048859624.1">
    <property type="nucleotide sequence ID" value="NZ_BANB01000013.1"/>
</dbReference>
<keyword evidence="1 4" id="KW-0732">Signal</keyword>
<evidence type="ECO:0000256" key="1">
    <source>
        <dbReference type="ARBA" id="ARBA00022729"/>
    </source>
</evidence>
<evidence type="ECO:0000256" key="3">
    <source>
        <dbReference type="ARBA" id="ARBA00023237"/>
    </source>
</evidence>
<dbReference type="OrthoDB" id="9760225at2"/>
<name>A0A0D6P4R4_9PROT</name>
<comment type="caution">
    <text evidence="7">The sequence shown here is derived from an EMBL/GenBank/DDBJ whole genome shotgun (WGS) entry which is preliminary data.</text>
</comment>
<keyword evidence="2 4" id="KW-0472">Membrane</keyword>
<keyword evidence="8" id="KW-1185">Reference proteome</keyword>
<feature type="domain" description="LptD C-terminal" evidence="6">
    <location>
        <begin position="311"/>
        <end position="662"/>
    </location>
</feature>
<dbReference type="Gene3D" id="2.60.450.10">
    <property type="entry name" value="Lipopolysaccharide (LPS) transport protein A like domain"/>
    <property type="match status" value="1"/>
</dbReference>
<evidence type="ECO:0000313" key="7">
    <source>
        <dbReference type="EMBL" id="GAN75884.1"/>
    </source>
</evidence>
<dbReference type="HAMAP" id="MF_01411">
    <property type="entry name" value="LPS_assembly_LptD"/>
    <property type="match status" value="1"/>
</dbReference>
<reference evidence="7 8" key="1">
    <citation type="submission" date="2012-11" db="EMBL/GenBank/DDBJ databases">
        <title>Whole genome sequence of Acidisphaera rubrifaciens HS-AP3.</title>
        <authorList>
            <person name="Azuma Y."/>
            <person name="Higashiura N."/>
            <person name="Hirakawa H."/>
            <person name="Matsushita K."/>
        </authorList>
    </citation>
    <scope>NUCLEOTIDE SEQUENCE [LARGE SCALE GENOMIC DNA]</scope>
    <source>
        <strain evidence="7 8">HS-AP3</strain>
    </source>
</reference>
<evidence type="ECO:0000259" key="5">
    <source>
        <dbReference type="Pfam" id="PF03968"/>
    </source>
</evidence>
<dbReference type="AlphaFoldDB" id="A0A0D6P4R4"/>
<dbReference type="InterPro" id="IPR020889">
    <property type="entry name" value="LipoPS_assembly_LptD"/>
</dbReference>
<dbReference type="Pfam" id="PF04453">
    <property type="entry name" value="LptD"/>
    <property type="match status" value="1"/>
</dbReference>
<dbReference type="InterPro" id="IPR005653">
    <property type="entry name" value="OstA-like_N"/>
</dbReference>
<proteinExistence type="inferred from homology"/>
<organism evidence="7 8">
    <name type="scientific">Acidisphaera rubrifaciens HS-AP3</name>
    <dbReference type="NCBI Taxonomy" id="1231350"/>
    <lineage>
        <taxon>Bacteria</taxon>
        <taxon>Pseudomonadati</taxon>
        <taxon>Pseudomonadota</taxon>
        <taxon>Alphaproteobacteria</taxon>
        <taxon>Acetobacterales</taxon>
        <taxon>Acetobacteraceae</taxon>
        <taxon>Acidisphaera</taxon>
    </lineage>
</organism>
<evidence type="ECO:0000256" key="4">
    <source>
        <dbReference type="HAMAP-Rule" id="MF_01411"/>
    </source>
</evidence>
<dbReference type="PANTHER" id="PTHR30189:SF1">
    <property type="entry name" value="LPS-ASSEMBLY PROTEIN LPTD"/>
    <property type="match status" value="1"/>
</dbReference>
<gene>
    <name evidence="4" type="primary">lptD</name>
    <name evidence="7" type="ORF">Asru_0013_04</name>
</gene>
<dbReference type="EMBL" id="BANB01000013">
    <property type="protein sequence ID" value="GAN75884.1"/>
    <property type="molecule type" value="Genomic_DNA"/>
</dbReference>
<dbReference type="GO" id="GO:1990351">
    <property type="term" value="C:transporter complex"/>
    <property type="evidence" value="ECO:0007669"/>
    <property type="project" value="TreeGrafter"/>
</dbReference>